<evidence type="ECO:0000313" key="3">
    <source>
        <dbReference type="Proteomes" id="UP000315673"/>
    </source>
</evidence>
<dbReference type="InterPro" id="IPR021251">
    <property type="entry name" value="DUF2793"/>
</dbReference>
<dbReference type="OrthoDB" id="564699at2"/>
<dbReference type="AlphaFoldDB" id="A0A5B8LKJ4"/>
<evidence type="ECO:0000256" key="1">
    <source>
        <dbReference type="SAM" id="MobiDB-lite"/>
    </source>
</evidence>
<dbReference type="Proteomes" id="UP000315673">
    <property type="component" value="Chromosome"/>
</dbReference>
<proteinExistence type="predicted"/>
<gene>
    <name evidence="2" type="ORF">FPZ24_15350</name>
</gene>
<sequence length="167" mass="17110">MSDTQTDRFSFPLLQPGQAQKEMSHNEALTALDLLIQPTAEAIGLDTPPTAPDSGQSWIVGAAPTGAWAGKAFHLAGWTSGGWRFVAPVEGMAAWVTTDGLTARFSGGSWVLGEDPCAHLVVGGNRVVGPRQSAIAAPSGGAVIDAESRAALTAILAALRAHGLIAT</sequence>
<name>A0A5B8LKJ4_9SPHN</name>
<organism evidence="2 3">
    <name type="scientific">Sphingomonas panacisoli</name>
    <dbReference type="NCBI Taxonomy" id="1813879"/>
    <lineage>
        <taxon>Bacteria</taxon>
        <taxon>Pseudomonadati</taxon>
        <taxon>Pseudomonadota</taxon>
        <taxon>Alphaproteobacteria</taxon>
        <taxon>Sphingomonadales</taxon>
        <taxon>Sphingomonadaceae</taxon>
        <taxon>Sphingomonas</taxon>
    </lineage>
</organism>
<reference evidence="2 3" key="1">
    <citation type="submission" date="2019-07" db="EMBL/GenBank/DDBJ databases">
        <title>Full genome sequence of Sphingomonas sp. 4R-6-7(HKS19).</title>
        <authorList>
            <person name="Im W.-T."/>
        </authorList>
    </citation>
    <scope>NUCLEOTIDE SEQUENCE [LARGE SCALE GENOMIC DNA]</scope>
    <source>
        <strain evidence="2 3">HKS19</strain>
    </source>
</reference>
<feature type="region of interest" description="Disordered" evidence="1">
    <location>
        <begin position="1"/>
        <end position="22"/>
    </location>
</feature>
<accession>A0A5B8LKJ4</accession>
<dbReference type="EMBL" id="CP042306">
    <property type="protein sequence ID" value="QDZ08671.1"/>
    <property type="molecule type" value="Genomic_DNA"/>
</dbReference>
<keyword evidence="3" id="KW-1185">Reference proteome</keyword>
<protein>
    <submittedName>
        <fullName evidence="2">DUF2793 domain-containing protein</fullName>
    </submittedName>
</protein>
<evidence type="ECO:0000313" key="2">
    <source>
        <dbReference type="EMBL" id="QDZ08671.1"/>
    </source>
</evidence>
<dbReference type="RefSeq" id="WP_146573435.1">
    <property type="nucleotide sequence ID" value="NZ_CP042306.1"/>
</dbReference>
<dbReference type="KEGG" id="spai:FPZ24_15350"/>
<dbReference type="Pfam" id="PF10983">
    <property type="entry name" value="DUF2793"/>
    <property type="match status" value="1"/>
</dbReference>